<dbReference type="InParanoid" id="A0A068VA56"/>
<dbReference type="PhylomeDB" id="A0A068VA56"/>
<accession>A0A068VA56</accession>
<gene>
    <name evidence="3" type="ORF">GSCOC_T00011057001</name>
</gene>
<feature type="repeat" description="PPR" evidence="2">
    <location>
        <begin position="44"/>
        <end position="74"/>
    </location>
</feature>
<dbReference type="Gene3D" id="1.25.40.10">
    <property type="entry name" value="Tetratricopeptide repeat domain"/>
    <property type="match status" value="1"/>
</dbReference>
<keyword evidence="1" id="KW-0677">Repeat</keyword>
<evidence type="ECO:0000256" key="2">
    <source>
        <dbReference type="PROSITE-ProRule" id="PRU00708"/>
    </source>
</evidence>
<dbReference type="PROSITE" id="PS51375">
    <property type="entry name" value="PPR"/>
    <property type="match status" value="2"/>
</dbReference>
<dbReference type="OrthoDB" id="185373at2759"/>
<dbReference type="Pfam" id="PF13041">
    <property type="entry name" value="PPR_2"/>
    <property type="match status" value="1"/>
</dbReference>
<protein>
    <recommendedName>
        <fullName evidence="5">Pentatricopeptide repeat-containing protein</fullName>
    </recommendedName>
</protein>
<dbReference type="InterPro" id="IPR046960">
    <property type="entry name" value="PPR_At4g14850-like_plant"/>
</dbReference>
<dbReference type="Proteomes" id="UP000295252">
    <property type="component" value="Chromosome I"/>
</dbReference>
<dbReference type="EMBL" id="HG739252">
    <property type="protein sequence ID" value="CDP17571.1"/>
    <property type="molecule type" value="Genomic_DNA"/>
</dbReference>
<feature type="repeat" description="PPR" evidence="2">
    <location>
        <begin position="75"/>
        <end position="110"/>
    </location>
</feature>
<dbReference type="OMA" id="ENGCIDE"/>
<evidence type="ECO:0000313" key="4">
    <source>
        <dbReference type="Proteomes" id="UP000295252"/>
    </source>
</evidence>
<dbReference type="InterPro" id="IPR011990">
    <property type="entry name" value="TPR-like_helical_dom_sf"/>
</dbReference>
<dbReference type="PANTHER" id="PTHR47926">
    <property type="entry name" value="PENTATRICOPEPTIDE REPEAT-CONTAINING PROTEIN"/>
    <property type="match status" value="1"/>
</dbReference>
<dbReference type="GO" id="GO:0009451">
    <property type="term" value="P:RNA modification"/>
    <property type="evidence" value="ECO:0007669"/>
    <property type="project" value="InterPro"/>
</dbReference>
<sequence length="125" mass="14028">MLGFGTCPDKYTFPYVIKACCGLQSLRLGRLIHGSIRDLGFELDVFVASALIKLYAENGCIDEARRLFDKMPEKDSVMWNVMLNAYAQDGNLVDDVIGLYREMRMTETKPNSISYACILSVCGLE</sequence>
<dbReference type="InterPro" id="IPR002885">
    <property type="entry name" value="PPR_rpt"/>
</dbReference>
<dbReference type="Gramene" id="CDP17571">
    <property type="protein sequence ID" value="CDP17571"/>
    <property type="gene ID" value="GSCOC_T00011057001"/>
</dbReference>
<proteinExistence type="predicted"/>
<dbReference type="NCBIfam" id="TIGR00756">
    <property type="entry name" value="PPR"/>
    <property type="match status" value="2"/>
</dbReference>
<evidence type="ECO:0000313" key="3">
    <source>
        <dbReference type="EMBL" id="CDP17571.1"/>
    </source>
</evidence>
<keyword evidence="4" id="KW-1185">Reference proteome</keyword>
<dbReference type="AlphaFoldDB" id="A0A068VA56"/>
<dbReference type="FunFam" id="1.25.40.10:FF:000344">
    <property type="entry name" value="Pentatricopeptide repeat-containing protein"/>
    <property type="match status" value="1"/>
</dbReference>
<evidence type="ECO:0000256" key="1">
    <source>
        <dbReference type="ARBA" id="ARBA00022737"/>
    </source>
</evidence>
<reference evidence="4" key="1">
    <citation type="journal article" date="2014" name="Science">
        <title>The coffee genome provides insight into the convergent evolution of caffeine biosynthesis.</title>
        <authorList>
            <person name="Denoeud F."/>
            <person name="Carretero-Paulet L."/>
            <person name="Dereeper A."/>
            <person name="Droc G."/>
            <person name="Guyot R."/>
            <person name="Pietrella M."/>
            <person name="Zheng C."/>
            <person name="Alberti A."/>
            <person name="Anthony F."/>
            <person name="Aprea G."/>
            <person name="Aury J.M."/>
            <person name="Bento P."/>
            <person name="Bernard M."/>
            <person name="Bocs S."/>
            <person name="Campa C."/>
            <person name="Cenci A."/>
            <person name="Combes M.C."/>
            <person name="Crouzillat D."/>
            <person name="Da Silva C."/>
            <person name="Daddiego L."/>
            <person name="De Bellis F."/>
            <person name="Dussert S."/>
            <person name="Garsmeur O."/>
            <person name="Gayraud T."/>
            <person name="Guignon V."/>
            <person name="Jahn K."/>
            <person name="Jamilloux V."/>
            <person name="Joet T."/>
            <person name="Labadie K."/>
            <person name="Lan T."/>
            <person name="Leclercq J."/>
            <person name="Lepelley M."/>
            <person name="Leroy T."/>
            <person name="Li L.T."/>
            <person name="Librado P."/>
            <person name="Lopez L."/>
            <person name="Munoz A."/>
            <person name="Noel B."/>
            <person name="Pallavicini A."/>
            <person name="Perrotta G."/>
            <person name="Poncet V."/>
            <person name="Pot D."/>
            <person name="Priyono X."/>
            <person name="Rigoreau M."/>
            <person name="Rouard M."/>
            <person name="Rozas J."/>
            <person name="Tranchant-Dubreuil C."/>
            <person name="VanBuren R."/>
            <person name="Zhang Q."/>
            <person name="Andrade A.C."/>
            <person name="Argout X."/>
            <person name="Bertrand B."/>
            <person name="de Kochko A."/>
            <person name="Graziosi G."/>
            <person name="Henry R.J."/>
            <person name="Jayarama X."/>
            <person name="Ming R."/>
            <person name="Nagai C."/>
            <person name="Rounsley S."/>
            <person name="Sankoff D."/>
            <person name="Giuliano G."/>
            <person name="Albert V.A."/>
            <person name="Wincker P."/>
            <person name="Lashermes P."/>
        </authorList>
    </citation>
    <scope>NUCLEOTIDE SEQUENCE [LARGE SCALE GENOMIC DNA]</scope>
    <source>
        <strain evidence="4">cv. DH200-94</strain>
    </source>
</reference>
<organism evidence="3 4">
    <name type="scientific">Coffea canephora</name>
    <name type="common">Robusta coffee</name>
    <dbReference type="NCBI Taxonomy" id="49390"/>
    <lineage>
        <taxon>Eukaryota</taxon>
        <taxon>Viridiplantae</taxon>
        <taxon>Streptophyta</taxon>
        <taxon>Embryophyta</taxon>
        <taxon>Tracheophyta</taxon>
        <taxon>Spermatophyta</taxon>
        <taxon>Magnoliopsida</taxon>
        <taxon>eudicotyledons</taxon>
        <taxon>Gunneridae</taxon>
        <taxon>Pentapetalae</taxon>
        <taxon>asterids</taxon>
        <taxon>lamiids</taxon>
        <taxon>Gentianales</taxon>
        <taxon>Rubiaceae</taxon>
        <taxon>Ixoroideae</taxon>
        <taxon>Gardenieae complex</taxon>
        <taxon>Bertiereae - Coffeeae clade</taxon>
        <taxon>Coffeeae</taxon>
        <taxon>Coffea</taxon>
    </lineage>
</organism>
<dbReference type="GO" id="GO:0003723">
    <property type="term" value="F:RNA binding"/>
    <property type="evidence" value="ECO:0007669"/>
    <property type="project" value="InterPro"/>
</dbReference>
<evidence type="ECO:0008006" key="5">
    <source>
        <dbReference type="Google" id="ProtNLM"/>
    </source>
</evidence>
<name>A0A068VA56_COFCA</name>